<evidence type="ECO:0000313" key="2">
    <source>
        <dbReference type="Proteomes" id="UP000828390"/>
    </source>
</evidence>
<keyword evidence="2" id="KW-1185">Reference proteome</keyword>
<reference evidence="1" key="2">
    <citation type="submission" date="2020-11" db="EMBL/GenBank/DDBJ databases">
        <authorList>
            <person name="McCartney M.A."/>
            <person name="Auch B."/>
            <person name="Kono T."/>
            <person name="Mallez S."/>
            <person name="Becker A."/>
            <person name="Gohl D.M."/>
            <person name="Silverstein K.A.T."/>
            <person name="Koren S."/>
            <person name="Bechman K.B."/>
            <person name="Herman A."/>
            <person name="Abrahante J.E."/>
            <person name="Garbe J."/>
        </authorList>
    </citation>
    <scope>NUCLEOTIDE SEQUENCE</scope>
    <source>
        <strain evidence="1">Duluth1</strain>
        <tissue evidence="1">Whole animal</tissue>
    </source>
</reference>
<sequence>MVQNVRMFDTVEGFAVNSLILLVSERKTAEEARNINGAVAVVLYIFGILL</sequence>
<comment type="caution">
    <text evidence="1">The sequence shown here is derived from an EMBL/GenBank/DDBJ whole genome shotgun (WGS) entry which is preliminary data.</text>
</comment>
<evidence type="ECO:0000313" key="1">
    <source>
        <dbReference type="EMBL" id="KAH3772301.1"/>
    </source>
</evidence>
<reference evidence="1" key="1">
    <citation type="journal article" date="2019" name="bioRxiv">
        <title>The Genome of the Zebra Mussel, Dreissena polymorpha: A Resource for Invasive Species Research.</title>
        <authorList>
            <person name="McCartney M.A."/>
            <person name="Auch B."/>
            <person name="Kono T."/>
            <person name="Mallez S."/>
            <person name="Zhang Y."/>
            <person name="Obille A."/>
            <person name="Becker A."/>
            <person name="Abrahante J.E."/>
            <person name="Garbe J."/>
            <person name="Badalamenti J.P."/>
            <person name="Herman A."/>
            <person name="Mangelson H."/>
            <person name="Liachko I."/>
            <person name="Sullivan S."/>
            <person name="Sone E.D."/>
            <person name="Koren S."/>
            <person name="Silverstein K.A.T."/>
            <person name="Beckman K.B."/>
            <person name="Gohl D.M."/>
        </authorList>
    </citation>
    <scope>NUCLEOTIDE SEQUENCE</scope>
    <source>
        <strain evidence="1">Duluth1</strain>
        <tissue evidence="1">Whole animal</tissue>
    </source>
</reference>
<gene>
    <name evidence="1" type="ORF">DPMN_173639</name>
</gene>
<accession>A0A9D4E4N2</accession>
<organism evidence="1 2">
    <name type="scientific">Dreissena polymorpha</name>
    <name type="common">Zebra mussel</name>
    <name type="synonym">Mytilus polymorpha</name>
    <dbReference type="NCBI Taxonomy" id="45954"/>
    <lineage>
        <taxon>Eukaryota</taxon>
        <taxon>Metazoa</taxon>
        <taxon>Spiralia</taxon>
        <taxon>Lophotrochozoa</taxon>
        <taxon>Mollusca</taxon>
        <taxon>Bivalvia</taxon>
        <taxon>Autobranchia</taxon>
        <taxon>Heteroconchia</taxon>
        <taxon>Euheterodonta</taxon>
        <taxon>Imparidentia</taxon>
        <taxon>Neoheterodontei</taxon>
        <taxon>Myida</taxon>
        <taxon>Dreissenoidea</taxon>
        <taxon>Dreissenidae</taxon>
        <taxon>Dreissena</taxon>
    </lineage>
</organism>
<dbReference type="Proteomes" id="UP000828390">
    <property type="component" value="Unassembled WGS sequence"/>
</dbReference>
<dbReference type="EMBL" id="JAIWYP010000009">
    <property type="protein sequence ID" value="KAH3772301.1"/>
    <property type="molecule type" value="Genomic_DNA"/>
</dbReference>
<protein>
    <submittedName>
        <fullName evidence="1">Uncharacterized protein</fullName>
    </submittedName>
</protein>
<dbReference type="AlphaFoldDB" id="A0A9D4E4N2"/>
<proteinExistence type="predicted"/>
<name>A0A9D4E4N2_DREPO</name>